<dbReference type="AlphaFoldDB" id="A0A084B644"/>
<dbReference type="EMBL" id="KL647944">
    <property type="protein sequence ID" value="KEY73023.1"/>
    <property type="molecule type" value="Genomic_DNA"/>
</dbReference>
<protein>
    <submittedName>
        <fullName evidence="1">Uncharacterized protein</fullName>
    </submittedName>
</protein>
<evidence type="ECO:0000313" key="1">
    <source>
        <dbReference type="EMBL" id="KEY73023.1"/>
    </source>
</evidence>
<keyword evidence="2" id="KW-1185">Reference proteome</keyword>
<evidence type="ECO:0000313" key="2">
    <source>
        <dbReference type="Proteomes" id="UP000028045"/>
    </source>
</evidence>
<sequence>MNPGDVVGFTASISDRHLDPMAVNEMADAEIHRKKTLGKMGVGQQLTLDEAFIEPESILYKRFYLGQPSSSLLVYALAVGEHSPVGRAGSAHRKVLGHQDGIRGATCFGAVYLGFPTFDRRDQKPRTRLQGRAPSSRLHDICHVLTHNRLVWVPGTPATPSPHALTSIFTLHWNRHGLPKLRFGMDVGNSSLREMVQVQMDNHSTHASARNVILTSKALVVEDLNAATMSVPDLGFNLPHEKLEKLEQQAKNMEIERRRP</sequence>
<organism evidence="1 2">
    <name type="scientific">Stachybotrys chartarum (strain CBS 109288 / IBT 7711)</name>
    <name type="common">Toxic black mold</name>
    <name type="synonym">Stilbospora chartarum</name>
    <dbReference type="NCBI Taxonomy" id="1280523"/>
    <lineage>
        <taxon>Eukaryota</taxon>
        <taxon>Fungi</taxon>
        <taxon>Dikarya</taxon>
        <taxon>Ascomycota</taxon>
        <taxon>Pezizomycotina</taxon>
        <taxon>Sordariomycetes</taxon>
        <taxon>Hypocreomycetidae</taxon>
        <taxon>Hypocreales</taxon>
        <taxon>Stachybotryaceae</taxon>
        <taxon>Stachybotrys</taxon>
    </lineage>
</organism>
<gene>
    <name evidence="1" type="ORF">S7711_10879</name>
</gene>
<name>A0A084B644_STACB</name>
<accession>A0A084B644</accession>
<dbReference type="HOGENOM" id="CLU_1070293_0_0_1"/>
<dbReference type="Proteomes" id="UP000028045">
    <property type="component" value="Unassembled WGS sequence"/>
</dbReference>
<proteinExistence type="predicted"/>
<reference evidence="1 2" key="1">
    <citation type="journal article" date="2014" name="BMC Genomics">
        <title>Comparative genome sequencing reveals chemotype-specific gene clusters in the toxigenic black mold Stachybotrys.</title>
        <authorList>
            <person name="Semeiks J."/>
            <person name="Borek D."/>
            <person name="Otwinowski Z."/>
            <person name="Grishin N.V."/>
        </authorList>
    </citation>
    <scope>NUCLEOTIDE SEQUENCE [LARGE SCALE GENOMIC DNA]</scope>
    <source>
        <strain evidence="2">CBS 109288 / IBT 7711</strain>
    </source>
</reference>